<sequence>MGSKMQHSDAAEYAFTMIDTNHDESIDFTEFVLFFGMEKKRDLDSRLEMMFEIMDTSGDEFVSYDEMVNIMQKALRMGGGTGAEHVNSRMIATEIFNMFHLDKEQNLNKKQFIDGCKNDKDLIKIFGSS</sequence>
<comment type="similarity">
    <text evidence="1">Belongs to the recoverin family.</text>
</comment>
<organism evidence="7 9">
    <name type="scientific">Rotaria sordida</name>
    <dbReference type="NCBI Taxonomy" id="392033"/>
    <lineage>
        <taxon>Eukaryota</taxon>
        <taxon>Metazoa</taxon>
        <taxon>Spiralia</taxon>
        <taxon>Gnathifera</taxon>
        <taxon>Rotifera</taxon>
        <taxon>Eurotatoria</taxon>
        <taxon>Bdelloidea</taxon>
        <taxon>Philodinida</taxon>
        <taxon>Philodinidae</taxon>
        <taxon>Rotaria</taxon>
    </lineage>
</organism>
<dbReference type="CDD" id="cd00051">
    <property type="entry name" value="EFh"/>
    <property type="match status" value="1"/>
</dbReference>
<evidence type="ECO:0000313" key="7">
    <source>
        <dbReference type="EMBL" id="CAF1298959.1"/>
    </source>
</evidence>
<dbReference type="Proteomes" id="UP000663870">
    <property type="component" value="Unassembled WGS sequence"/>
</dbReference>
<dbReference type="Pfam" id="PF13499">
    <property type="entry name" value="EF-hand_7"/>
    <property type="match status" value="1"/>
</dbReference>
<dbReference type="SMART" id="SM00054">
    <property type="entry name" value="EFh"/>
    <property type="match status" value="3"/>
</dbReference>
<evidence type="ECO:0000259" key="6">
    <source>
        <dbReference type="PROSITE" id="PS50222"/>
    </source>
</evidence>
<comment type="caution">
    <text evidence="7">The sequence shown here is derived from an EMBL/GenBank/DDBJ whole genome shotgun (WGS) entry which is preliminary data.</text>
</comment>
<dbReference type="InterPro" id="IPR011992">
    <property type="entry name" value="EF-hand-dom_pair"/>
</dbReference>
<dbReference type="EMBL" id="CAJNOL010003746">
    <property type="protein sequence ID" value="CAF1572792.1"/>
    <property type="molecule type" value="Genomic_DNA"/>
</dbReference>
<keyword evidence="10" id="KW-1185">Reference proteome</keyword>
<keyword evidence="5" id="KW-0449">Lipoprotein</keyword>
<dbReference type="Gene3D" id="1.10.238.10">
    <property type="entry name" value="EF-hand"/>
    <property type="match status" value="1"/>
</dbReference>
<feature type="domain" description="EF-hand" evidence="6">
    <location>
        <begin position="42"/>
        <end position="77"/>
    </location>
</feature>
<dbReference type="EMBL" id="CAJNOH010002545">
    <property type="protein sequence ID" value="CAF1298959.1"/>
    <property type="molecule type" value="Genomic_DNA"/>
</dbReference>
<dbReference type="PRINTS" id="PR00450">
    <property type="entry name" value="RECOVERIN"/>
</dbReference>
<evidence type="ECO:0000256" key="5">
    <source>
        <dbReference type="ARBA" id="ARBA00023288"/>
    </source>
</evidence>
<dbReference type="GO" id="GO:0005509">
    <property type="term" value="F:calcium ion binding"/>
    <property type="evidence" value="ECO:0007669"/>
    <property type="project" value="InterPro"/>
</dbReference>
<dbReference type="SUPFAM" id="SSF47473">
    <property type="entry name" value="EF-hand"/>
    <property type="match status" value="1"/>
</dbReference>
<dbReference type="AlphaFoldDB" id="A0A815DJX3"/>
<feature type="domain" description="EF-hand" evidence="6">
    <location>
        <begin position="6"/>
        <end position="41"/>
    </location>
</feature>
<evidence type="ECO:0000256" key="1">
    <source>
        <dbReference type="ARBA" id="ARBA00006049"/>
    </source>
</evidence>
<proteinExistence type="inferred from homology"/>
<evidence type="ECO:0000256" key="4">
    <source>
        <dbReference type="ARBA" id="ARBA00022737"/>
    </source>
</evidence>
<dbReference type="InterPro" id="IPR028846">
    <property type="entry name" value="Recoverin"/>
</dbReference>
<keyword evidence="2" id="KW-0519">Myristate</keyword>
<evidence type="ECO:0000313" key="10">
    <source>
        <dbReference type="Proteomes" id="UP000663870"/>
    </source>
</evidence>
<accession>A0A815DJX3</accession>
<evidence type="ECO:0000256" key="2">
    <source>
        <dbReference type="ARBA" id="ARBA00022707"/>
    </source>
</evidence>
<protein>
    <recommendedName>
        <fullName evidence="6">EF-hand domain-containing protein</fullName>
    </recommendedName>
</protein>
<evidence type="ECO:0000313" key="8">
    <source>
        <dbReference type="EMBL" id="CAF1572792.1"/>
    </source>
</evidence>
<gene>
    <name evidence="8" type="ORF">JXQ802_LOCUS45377</name>
    <name evidence="7" type="ORF">PYM288_LOCUS29809</name>
</gene>
<keyword evidence="4" id="KW-0677">Repeat</keyword>
<reference evidence="7" key="1">
    <citation type="submission" date="2021-02" db="EMBL/GenBank/DDBJ databases">
        <authorList>
            <person name="Nowell W R."/>
        </authorList>
    </citation>
    <scope>NUCLEOTIDE SEQUENCE</scope>
</reference>
<dbReference type="Proteomes" id="UP000663854">
    <property type="component" value="Unassembled WGS sequence"/>
</dbReference>
<evidence type="ECO:0000256" key="3">
    <source>
        <dbReference type="ARBA" id="ARBA00022723"/>
    </source>
</evidence>
<keyword evidence="3" id="KW-0479">Metal-binding</keyword>
<dbReference type="PROSITE" id="PS50222">
    <property type="entry name" value="EF_HAND_2"/>
    <property type="match status" value="2"/>
</dbReference>
<dbReference type="PANTHER" id="PTHR23055">
    <property type="entry name" value="CALCIUM BINDING PROTEINS"/>
    <property type="match status" value="1"/>
</dbReference>
<dbReference type="InterPro" id="IPR002048">
    <property type="entry name" value="EF_hand_dom"/>
</dbReference>
<evidence type="ECO:0000313" key="9">
    <source>
        <dbReference type="Proteomes" id="UP000663854"/>
    </source>
</evidence>
<name>A0A815DJX3_9BILA</name>
<dbReference type="PANTHER" id="PTHR23055:SF178">
    <property type="entry name" value="NEUROCALCIN HOMOLOG"/>
    <property type="match status" value="1"/>
</dbReference>